<name>A0ABQ8NXE0_PYRGI</name>
<accession>A0ABQ8NXE0</accession>
<protein>
    <submittedName>
        <fullName evidence="1">Uncharacterized protein</fullName>
    </submittedName>
</protein>
<dbReference type="Proteomes" id="UP001059893">
    <property type="component" value="Unassembled WGS sequence"/>
</dbReference>
<sequence length="139" mass="16102">MFSNSILRALRSPLVTSFRTTTVFGRAQPFRKIRYSSSSSKPSLSGNFYKTFGRPILKVVLSAMFVYQVAYYGWVKMETDEITRDREEQPIQLRSPSWRTRSAHCFKRLSSHPRISPAPQRRVKGLIVDEIYSFVVDCV</sequence>
<organism evidence="1 2">
    <name type="scientific">Pyricularia grisea</name>
    <name type="common">Crabgrass-specific blast fungus</name>
    <name type="synonym">Magnaporthe grisea</name>
    <dbReference type="NCBI Taxonomy" id="148305"/>
    <lineage>
        <taxon>Eukaryota</taxon>
        <taxon>Fungi</taxon>
        <taxon>Dikarya</taxon>
        <taxon>Ascomycota</taxon>
        <taxon>Pezizomycotina</taxon>
        <taxon>Sordariomycetes</taxon>
        <taxon>Sordariomycetidae</taxon>
        <taxon>Magnaporthales</taxon>
        <taxon>Pyriculariaceae</taxon>
        <taxon>Pyricularia</taxon>
    </lineage>
</organism>
<reference evidence="1" key="1">
    <citation type="submission" date="2021-01" db="EMBL/GenBank/DDBJ databases">
        <title>Deciphering the adaptive evolutionary patterns associated with biogeogrpahic diversity in the finger millet blast pathogen Magnaporthe oryzae in Eastern Africa.</title>
        <authorList>
            <person name="Onyema G."/>
            <person name="Shittu T.A."/>
            <person name="Dodsworth S."/>
            <person name="Devilliers S."/>
            <person name="Muthumeenakshi S."/>
            <person name="Sreenivasaprasad S."/>
        </authorList>
    </citation>
    <scope>NUCLEOTIDE SEQUENCE</scope>
    <source>
        <strain evidence="1">D15/s37</strain>
    </source>
</reference>
<keyword evidence="2" id="KW-1185">Reference proteome</keyword>
<gene>
    <name evidence="1" type="ORF">MCOR33_001399</name>
</gene>
<evidence type="ECO:0000313" key="2">
    <source>
        <dbReference type="Proteomes" id="UP001059893"/>
    </source>
</evidence>
<comment type="caution">
    <text evidence="1">The sequence shown here is derived from an EMBL/GenBank/DDBJ whole genome shotgun (WGS) entry which is preliminary data.</text>
</comment>
<proteinExistence type="predicted"/>
<dbReference type="EMBL" id="JABSND010000013">
    <property type="protein sequence ID" value="KAI6303519.1"/>
    <property type="molecule type" value="Genomic_DNA"/>
</dbReference>
<evidence type="ECO:0000313" key="1">
    <source>
        <dbReference type="EMBL" id="KAI6303519.1"/>
    </source>
</evidence>